<dbReference type="AlphaFoldDB" id="A0AAE3H750"/>
<name>A0AAE3H750_9BACT</name>
<proteinExistence type="predicted"/>
<evidence type="ECO:0000313" key="1">
    <source>
        <dbReference type="EMBL" id="MCP9766183.1"/>
    </source>
</evidence>
<keyword evidence="2" id="KW-1185">Reference proteome</keyword>
<reference evidence="1 2" key="1">
    <citation type="submission" date="2018-11" db="EMBL/GenBank/DDBJ databases">
        <title>Novel bacteria species description.</title>
        <authorList>
            <person name="Han J.-H."/>
        </authorList>
    </citation>
    <scope>NUCLEOTIDE SEQUENCE [LARGE SCALE GENOMIC DNA]</scope>
    <source>
        <strain evidence="1 2">KCTC23259</strain>
    </source>
</reference>
<accession>A0AAE3H750</accession>
<dbReference type="EMBL" id="RJUF01000195">
    <property type="protein sequence ID" value="MCP9766183.1"/>
    <property type="molecule type" value="Genomic_DNA"/>
</dbReference>
<dbReference type="RefSeq" id="WP_255039890.1">
    <property type="nucleotide sequence ID" value="NZ_RJUF01000195.1"/>
</dbReference>
<dbReference type="Proteomes" id="UP001204144">
    <property type="component" value="Unassembled WGS sequence"/>
</dbReference>
<organism evidence="1 2">
    <name type="scientific">Lacihabitans soyangensis</name>
    <dbReference type="NCBI Taxonomy" id="869394"/>
    <lineage>
        <taxon>Bacteria</taxon>
        <taxon>Pseudomonadati</taxon>
        <taxon>Bacteroidota</taxon>
        <taxon>Cytophagia</taxon>
        <taxon>Cytophagales</taxon>
        <taxon>Leadbetterellaceae</taxon>
        <taxon>Lacihabitans</taxon>
    </lineage>
</organism>
<gene>
    <name evidence="1" type="ORF">EGI31_24865</name>
</gene>
<evidence type="ECO:0000313" key="2">
    <source>
        <dbReference type="Proteomes" id="UP001204144"/>
    </source>
</evidence>
<sequence>MDLIKKITGGVLLITITFKMLMAPLIFADYELRKDFIIKNYCVNKSRPELHCDGKCYLAKQLEKAEQEDQKQATGNFITKLLSFESEIKTNLFTDFFLQKPFLVKENPNFIYSEFFSSKNAFSFFHPPQV</sequence>
<comment type="caution">
    <text evidence="1">The sequence shown here is derived from an EMBL/GenBank/DDBJ whole genome shotgun (WGS) entry which is preliminary data.</text>
</comment>
<protein>
    <submittedName>
        <fullName evidence="1">Uncharacterized protein</fullName>
    </submittedName>
</protein>